<gene>
    <name evidence="8" type="ORF">OHJ16_12770</name>
</gene>
<feature type="transmembrane region" description="Helical" evidence="6">
    <location>
        <begin position="31"/>
        <end position="50"/>
    </location>
</feature>
<keyword evidence="3 6" id="KW-0812">Transmembrane</keyword>
<reference evidence="8" key="1">
    <citation type="submission" date="2022-10" db="EMBL/GenBank/DDBJ databases">
        <title>Genome sequence of Actinomyces israelii ATCC 10048.</title>
        <authorList>
            <person name="Watt R.M."/>
            <person name="Tong W.M."/>
        </authorList>
    </citation>
    <scope>NUCLEOTIDE SEQUENCE</scope>
    <source>
        <strain evidence="8">ATCC 10048</strain>
    </source>
</reference>
<dbReference type="SUPFAM" id="SSF103473">
    <property type="entry name" value="MFS general substrate transporter"/>
    <property type="match status" value="1"/>
</dbReference>
<evidence type="ECO:0000256" key="1">
    <source>
        <dbReference type="ARBA" id="ARBA00004651"/>
    </source>
</evidence>
<protein>
    <submittedName>
        <fullName evidence="8">MFS transporter</fullName>
    </submittedName>
</protein>
<evidence type="ECO:0000256" key="6">
    <source>
        <dbReference type="SAM" id="Phobius"/>
    </source>
</evidence>
<dbReference type="PANTHER" id="PTHR43791">
    <property type="entry name" value="PERMEASE-RELATED"/>
    <property type="match status" value="1"/>
</dbReference>
<dbReference type="InterPro" id="IPR036259">
    <property type="entry name" value="MFS_trans_sf"/>
</dbReference>
<dbReference type="EMBL" id="JAPTMY010000033">
    <property type="protein sequence ID" value="MCZ0858913.1"/>
    <property type="molecule type" value="Genomic_DNA"/>
</dbReference>
<keyword evidence="2" id="KW-0813">Transport</keyword>
<comment type="subcellular location">
    <subcellularLocation>
        <location evidence="1">Cell membrane</location>
        <topology evidence="1">Multi-pass membrane protein</topology>
    </subcellularLocation>
</comment>
<dbReference type="PANTHER" id="PTHR43791:SF30">
    <property type="entry name" value="INNER MEMBRANE TRANSPORT PROTEIN RHMT"/>
    <property type="match status" value="1"/>
</dbReference>
<dbReference type="PROSITE" id="PS50850">
    <property type="entry name" value="MFS"/>
    <property type="match status" value="1"/>
</dbReference>
<sequence length="413" mass="44501">MPLLVAAYIIAFIDRTNIGMAKESLETSIGLSAAAYGLGAGLFFVCYAVLEIPSNLIMHKVGARFWIARIMLTWGLISMAMAFVWNEGSFYVLRVLLGAAEAGLYPGIILYLSYWFTQKDRAKATGLFLLGVSLANVIGAPLAGALLRLHGLLGIEGWQWMFLIEGVPAVVLCWLVWYTLPNHPRDAKWLSPEDKNLLQRVIDAEDQGRASEHHDLRALLPVLRDPQIWLVVAIYFTHQIAVYSLSYFLPTMIKSYDASMSTMAVGLITALPWLAAAVGSTALPRYATSIGRARTFVSGGLVCVAGGLLIARVSSNLWTAVCGFAIGALMLFVIQSVLFTFPANRLSGASAASGIAFVNMCGLVGGFLGPTICGRLETSTGDKLAGLWMMIGLTVIGALLARGLEYRKPDSGA</sequence>
<feature type="domain" description="Major facilitator superfamily (MFS) profile" evidence="7">
    <location>
        <begin position="1"/>
        <end position="409"/>
    </location>
</feature>
<feature type="transmembrane region" description="Helical" evidence="6">
    <location>
        <begin position="261"/>
        <end position="283"/>
    </location>
</feature>
<feature type="transmembrane region" description="Helical" evidence="6">
    <location>
        <begin position="158"/>
        <end position="180"/>
    </location>
</feature>
<feature type="transmembrane region" description="Helical" evidence="6">
    <location>
        <begin position="317"/>
        <end position="339"/>
    </location>
</feature>
<keyword evidence="9" id="KW-1185">Reference proteome</keyword>
<evidence type="ECO:0000313" key="8">
    <source>
        <dbReference type="EMBL" id="MCZ0858913.1"/>
    </source>
</evidence>
<evidence type="ECO:0000313" key="9">
    <source>
        <dbReference type="Proteomes" id="UP001072034"/>
    </source>
</evidence>
<feature type="transmembrane region" description="Helical" evidence="6">
    <location>
        <begin position="91"/>
        <end position="114"/>
    </location>
</feature>
<feature type="transmembrane region" description="Helical" evidence="6">
    <location>
        <begin position="295"/>
        <end position="311"/>
    </location>
</feature>
<name>A0ABT4IAZ7_9ACTO</name>
<feature type="transmembrane region" description="Helical" evidence="6">
    <location>
        <begin position="384"/>
        <end position="401"/>
    </location>
</feature>
<dbReference type="CDD" id="cd17319">
    <property type="entry name" value="MFS_ExuT_GudP_like"/>
    <property type="match status" value="1"/>
</dbReference>
<feature type="transmembrane region" description="Helical" evidence="6">
    <location>
        <begin position="351"/>
        <end position="372"/>
    </location>
</feature>
<dbReference type="Proteomes" id="UP001072034">
    <property type="component" value="Unassembled WGS sequence"/>
</dbReference>
<evidence type="ECO:0000256" key="3">
    <source>
        <dbReference type="ARBA" id="ARBA00022692"/>
    </source>
</evidence>
<keyword evidence="5 6" id="KW-0472">Membrane</keyword>
<comment type="caution">
    <text evidence="8">The sequence shown here is derived from an EMBL/GenBank/DDBJ whole genome shotgun (WGS) entry which is preliminary data.</text>
</comment>
<dbReference type="Pfam" id="PF07690">
    <property type="entry name" value="MFS_1"/>
    <property type="match status" value="1"/>
</dbReference>
<keyword evidence="4 6" id="KW-1133">Transmembrane helix</keyword>
<evidence type="ECO:0000256" key="5">
    <source>
        <dbReference type="ARBA" id="ARBA00023136"/>
    </source>
</evidence>
<accession>A0ABT4IAZ7</accession>
<dbReference type="InterPro" id="IPR020846">
    <property type="entry name" value="MFS_dom"/>
</dbReference>
<proteinExistence type="predicted"/>
<feature type="transmembrane region" description="Helical" evidence="6">
    <location>
        <begin position="62"/>
        <end position="85"/>
    </location>
</feature>
<dbReference type="InterPro" id="IPR011701">
    <property type="entry name" value="MFS"/>
</dbReference>
<evidence type="ECO:0000256" key="4">
    <source>
        <dbReference type="ARBA" id="ARBA00022989"/>
    </source>
</evidence>
<feature type="transmembrane region" description="Helical" evidence="6">
    <location>
        <begin position="126"/>
        <end position="146"/>
    </location>
</feature>
<evidence type="ECO:0000256" key="2">
    <source>
        <dbReference type="ARBA" id="ARBA00022448"/>
    </source>
</evidence>
<dbReference type="Gene3D" id="1.20.1250.20">
    <property type="entry name" value="MFS general substrate transporter like domains"/>
    <property type="match status" value="2"/>
</dbReference>
<organism evidence="8 9">
    <name type="scientific">Actinomyces israelii</name>
    <dbReference type="NCBI Taxonomy" id="1659"/>
    <lineage>
        <taxon>Bacteria</taxon>
        <taxon>Bacillati</taxon>
        <taxon>Actinomycetota</taxon>
        <taxon>Actinomycetes</taxon>
        <taxon>Actinomycetales</taxon>
        <taxon>Actinomycetaceae</taxon>
        <taxon>Actinomyces</taxon>
    </lineage>
</organism>
<dbReference type="RefSeq" id="WP_268918234.1">
    <property type="nucleotide sequence ID" value="NZ_JAPTMY010000033.1"/>
</dbReference>
<feature type="transmembrane region" description="Helical" evidence="6">
    <location>
        <begin position="228"/>
        <end position="249"/>
    </location>
</feature>
<evidence type="ECO:0000259" key="7">
    <source>
        <dbReference type="PROSITE" id="PS50850"/>
    </source>
</evidence>